<dbReference type="Proteomes" id="UP000314294">
    <property type="component" value="Unassembled WGS sequence"/>
</dbReference>
<protein>
    <submittedName>
        <fullName evidence="1">Uncharacterized protein</fullName>
    </submittedName>
</protein>
<proteinExistence type="predicted"/>
<organism evidence="1 2">
    <name type="scientific">Liparis tanakae</name>
    <name type="common">Tanaka's snailfish</name>
    <dbReference type="NCBI Taxonomy" id="230148"/>
    <lineage>
        <taxon>Eukaryota</taxon>
        <taxon>Metazoa</taxon>
        <taxon>Chordata</taxon>
        <taxon>Craniata</taxon>
        <taxon>Vertebrata</taxon>
        <taxon>Euteleostomi</taxon>
        <taxon>Actinopterygii</taxon>
        <taxon>Neopterygii</taxon>
        <taxon>Teleostei</taxon>
        <taxon>Neoteleostei</taxon>
        <taxon>Acanthomorphata</taxon>
        <taxon>Eupercaria</taxon>
        <taxon>Perciformes</taxon>
        <taxon>Cottioidei</taxon>
        <taxon>Cottales</taxon>
        <taxon>Liparidae</taxon>
        <taxon>Liparis</taxon>
    </lineage>
</organism>
<evidence type="ECO:0000313" key="1">
    <source>
        <dbReference type="EMBL" id="TNN42379.1"/>
    </source>
</evidence>
<keyword evidence="2" id="KW-1185">Reference proteome</keyword>
<name>A0A4Z2FMK2_9TELE</name>
<reference evidence="1 2" key="1">
    <citation type="submission" date="2019-03" db="EMBL/GenBank/DDBJ databases">
        <title>First draft genome of Liparis tanakae, snailfish: a comprehensive survey of snailfish specific genes.</title>
        <authorList>
            <person name="Kim W."/>
            <person name="Song I."/>
            <person name="Jeong J.-H."/>
            <person name="Kim D."/>
            <person name="Kim S."/>
            <person name="Ryu S."/>
            <person name="Song J.Y."/>
            <person name="Lee S.K."/>
        </authorList>
    </citation>
    <scope>NUCLEOTIDE SEQUENCE [LARGE SCALE GENOMIC DNA]</scope>
    <source>
        <tissue evidence="1">Muscle</tissue>
    </source>
</reference>
<comment type="caution">
    <text evidence="1">The sequence shown here is derived from an EMBL/GenBank/DDBJ whole genome shotgun (WGS) entry which is preliminary data.</text>
</comment>
<dbReference type="EMBL" id="SRLO01001040">
    <property type="protein sequence ID" value="TNN42379.1"/>
    <property type="molecule type" value="Genomic_DNA"/>
</dbReference>
<gene>
    <name evidence="1" type="ORF">EYF80_047444</name>
</gene>
<sequence length="89" mass="9451">MRSSIPLSGCVRRSETDASCIQCAAALADLCSKRTPRVASVPHASTVTSRAAASFRSYRSVSHCMLGDDLAAGQSSARKCFRKASERQA</sequence>
<accession>A0A4Z2FMK2</accession>
<evidence type="ECO:0000313" key="2">
    <source>
        <dbReference type="Proteomes" id="UP000314294"/>
    </source>
</evidence>
<dbReference type="AlphaFoldDB" id="A0A4Z2FMK2"/>